<dbReference type="KEGG" id="paro:CUV01_12660"/>
<dbReference type="GO" id="GO:0016887">
    <property type="term" value="F:ATP hydrolysis activity"/>
    <property type="evidence" value="ECO:0007669"/>
    <property type="project" value="InterPro"/>
</dbReference>
<feature type="transmembrane region" description="Helical" evidence="7">
    <location>
        <begin position="139"/>
        <end position="159"/>
    </location>
</feature>
<dbReference type="Pfam" id="PF00664">
    <property type="entry name" value="ABC_membrane"/>
    <property type="match status" value="1"/>
</dbReference>
<dbReference type="PANTHER" id="PTHR24221">
    <property type="entry name" value="ATP-BINDING CASSETTE SUB-FAMILY B"/>
    <property type="match status" value="1"/>
</dbReference>
<dbReference type="OrthoDB" id="5288404at2"/>
<evidence type="ECO:0000256" key="6">
    <source>
        <dbReference type="ARBA" id="ARBA00023136"/>
    </source>
</evidence>
<dbReference type="InterPro" id="IPR027417">
    <property type="entry name" value="P-loop_NTPase"/>
</dbReference>
<dbReference type="AlphaFoldDB" id="A0A2K9F4Q7"/>
<dbReference type="PANTHER" id="PTHR24221:SF654">
    <property type="entry name" value="ATP-BINDING CASSETTE SUB-FAMILY B MEMBER 6"/>
    <property type="match status" value="1"/>
</dbReference>
<evidence type="ECO:0000256" key="7">
    <source>
        <dbReference type="SAM" id="Phobius"/>
    </source>
</evidence>
<reference evidence="10 11" key="1">
    <citation type="submission" date="2017-12" db="EMBL/GenBank/DDBJ databases">
        <authorList>
            <person name="Hurst M.R.H."/>
        </authorList>
    </citation>
    <scope>NUCLEOTIDE SEQUENCE [LARGE SCALE GENOMIC DNA]</scope>
    <source>
        <strain evidence="10 11">BM15</strain>
    </source>
</reference>
<gene>
    <name evidence="10" type="ORF">CUV01_12660</name>
</gene>
<dbReference type="InterPro" id="IPR011527">
    <property type="entry name" value="ABC1_TM_dom"/>
</dbReference>
<dbReference type="InterPro" id="IPR039421">
    <property type="entry name" value="Type_1_exporter"/>
</dbReference>
<dbReference type="SUPFAM" id="SSF52540">
    <property type="entry name" value="P-loop containing nucleoside triphosphate hydrolases"/>
    <property type="match status" value="1"/>
</dbReference>
<evidence type="ECO:0000256" key="2">
    <source>
        <dbReference type="ARBA" id="ARBA00022692"/>
    </source>
</evidence>
<dbReference type="EMBL" id="CP025408">
    <property type="protein sequence ID" value="AUH34131.1"/>
    <property type="molecule type" value="Genomic_DNA"/>
</dbReference>
<evidence type="ECO:0000256" key="1">
    <source>
        <dbReference type="ARBA" id="ARBA00004651"/>
    </source>
</evidence>
<dbReference type="InterPro" id="IPR036640">
    <property type="entry name" value="ABC1_TM_sf"/>
</dbReference>
<dbReference type="InterPro" id="IPR003593">
    <property type="entry name" value="AAA+_ATPase"/>
</dbReference>
<dbReference type="GO" id="GO:0005524">
    <property type="term" value="F:ATP binding"/>
    <property type="evidence" value="ECO:0007669"/>
    <property type="project" value="UniProtKB-KW"/>
</dbReference>
<name>A0A2K9F4Q7_9RHOB</name>
<dbReference type="Gene3D" id="3.40.50.300">
    <property type="entry name" value="P-loop containing nucleotide triphosphate hydrolases"/>
    <property type="match status" value="1"/>
</dbReference>
<keyword evidence="4" id="KW-0067">ATP-binding</keyword>
<dbReference type="Proteomes" id="UP000233742">
    <property type="component" value="Chromosome"/>
</dbReference>
<feature type="transmembrane region" description="Helical" evidence="7">
    <location>
        <begin position="252"/>
        <end position="274"/>
    </location>
</feature>
<evidence type="ECO:0000259" key="8">
    <source>
        <dbReference type="PROSITE" id="PS50893"/>
    </source>
</evidence>
<dbReference type="SMART" id="SM00382">
    <property type="entry name" value="AAA"/>
    <property type="match status" value="1"/>
</dbReference>
<dbReference type="Gene3D" id="1.20.1560.10">
    <property type="entry name" value="ABC transporter type 1, transmembrane domain"/>
    <property type="match status" value="1"/>
</dbReference>
<keyword evidence="5 7" id="KW-1133">Transmembrane helix</keyword>
<dbReference type="InterPro" id="IPR017871">
    <property type="entry name" value="ABC_transporter-like_CS"/>
</dbReference>
<dbReference type="PROSITE" id="PS00211">
    <property type="entry name" value="ABC_TRANSPORTER_1"/>
    <property type="match status" value="1"/>
</dbReference>
<dbReference type="GO" id="GO:0005886">
    <property type="term" value="C:plasma membrane"/>
    <property type="evidence" value="ECO:0007669"/>
    <property type="project" value="UniProtKB-SubCell"/>
</dbReference>
<keyword evidence="2 7" id="KW-0812">Transmembrane</keyword>
<protein>
    <submittedName>
        <fullName evidence="10">ABC transporter</fullName>
    </submittedName>
</protein>
<comment type="subcellular location">
    <subcellularLocation>
        <location evidence="1">Cell membrane</location>
        <topology evidence="1">Multi-pass membrane protein</topology>
    </subcellularLocation>
</comment>
<evidence type="ECO:0000256" key="3">
    <source>
        <dbReference type="ARBA" id="ARBA00022741"/>
    </source>
</evidence>
<organism evidence="10 11">
    <name type="scientific">Paracoccus tegillarcae</name>
    <dbReference type="NCBI Taxonomy" id="1529068"/>
    <lineage>
        <taxon>Bacteria</taxon>
        <taxon>Pseudomonadati</taxon>
        <taxon>Pseudomonadota</taxon>
        <taxon>Alphaproteobacteria</taxon>
        <taxon>Rhodobacterales</taxon>
        <taxon>Paracoccaceae</taxon>
        <taxon>Paracoccus</taxon>
    </lineage>
</organism>
<accession>A0A2K9F4Q7</accession>
<dbReference type="SUPFAM" id="SSF90123">
    <property type="entry name" value="ABC transporter transmembrane region"/>
    <property type="match status" value="1"/>
</dbReference>
<feature type="transmembrane region" description="Helical" evidence="7">
    <location>
        <begin position="18"/>
        <end position="36"/>
    </location>
</feature>
<evidence type="ECO:0000313" key="10">
    <source>
        <dbReference type="EMBL" id="AUH34131.1"/>
    </source>
</evidence>
<dbReference type="RefSeq" id="WP_101460795.1">
    <property type="nucleotide sequence ID" value="NZ_CP025408.1"/>
</dbReference>
<feature type="transmembrane region" description="Helical" evidence="7">
    <location>
        <begin position="165"/>
        <end position="185"/>
    </location>
</feature>
<dbReference type="PROSITE" id="PS50893">
    <property type="entry name" value="ABC_TRANSPORTER_2"/>
    <property type="match status" value="1"/>
</dbReference>
<dbReference type="PROSITE" id="PS50929">
    <property type="entry name" value="ABC_TM1F"/>
    <property type="match status" value="1"/>
</dbReference>
<dbReference type="InterPro" id="IPR003439">
    <property type="entry name" value="ABC_transporter-like_ATP-bd"/>
</dbReference>
<dbReference type="GO" id="GO:0140359">
    <property type="term" value="F:ABC-type transporter activity"/>
    <property type="evidence" value="ECO:0007669"/>
    <property type="project" value="InterPro"/>
</dbReference>
<evidence type="ECO:0000256" key="5">
    <source>
        <dbReference type="ARBA" id="ARBA00022989"/>
    </source>
</evidence>
<dbReference type="Pfam" id="PF00005">
    <property type="entry name" value="ABC_tran"/>
    <property type="match status" value="1"/>
</dbReference>
<evidence type="ECO:0000313" key="11">
    <source>
        <dbReference type="Proteomes" id="UP000233742"/>
    </source>
</evidence>
<keyword evidence="11" id="KW-1185">Reference proteome</keyword>
<evidence type="ECO:0000259" key="9">
    <source>
        <dbReference type="PROSITE" id="PS50929"/>
    </source>
</evidence>
<keyword evidence="3" id="KW-0547">Nucleotide-binding</keyword>
<sequence>MSALIPFFTTMWRDQRWALLRGLLLSLVVLLAGVGLLGLSGWFVTAAGIAGLAGAGAMFDVFRPGAGVRFLALGRTAARYGERLLTHDATLRVLADWRVRLLGALTAAPFAVQARLRGGVALNRITSDVDALDSLAIRLVFPMLAGLGSVLIAALLMWWLVLPAVALWLLISTLAGVGLTVLAFAGPASRQAERAEAARQSLRAGMIDHLRGRLLLVVEGRLPRARDRVLEHDRQARQAVLRLAGIEIAADAAMQLLTTVIAAGTLLIAGYGVLDGRIGAAQAALAFFAALAMAEILMPLSRAIAELGRMRGAAARLTPLMQAQPRQPLPAVPAAPRGGLVLRQMVVGRDDRPLLSPVNLHVRPGETVALVGRSGVGKTTLLDAIAGLSAPLSGQICMGGGMQDEATLRQSLGYLTQRPALTSGCIADTLRLADPEATDQQMTQVLQAVSLPLPLDRLLGEAGQGLSGGEARRLALARALIRKPEILLLDEPTEGLDAATATAVLGGIRAYLPDAAVLIASHRQAERRAADRVVEF</sequence>
<proteinExistence type="predicted"/>
<feature type="domain" description="ABC transporter" evidence="8">
    <location>
        <begin position="340"/>
        <end position="536"/>
    </location>
</feature>
<feature type="domain" description="ABC transmembrane type-1" evidence="9">
    <location>
        <begin position="22"/>
        <end position="309"/>
    </location>
</feature>
<feature type="transmembrane region" description="Helical" evidence="7">
    <location>
        <begin position="280"/>
        <end position="301"/>
    </location>
</feature>
<keyword evidence="6 7" id="KW-0472">Membrane</keyword>
<evidence type="ECO:0000256" key="4">
    <source>
        <dbReference type="ARBA" id="ARBA00022840"/>
    </source>
</evidence>
<feature type="transmembrane region" description="Helical" evidence="7">
    <location>
        <begin position="42"/>
        <end position="62"/>
    </location>
</feature>